<evidence type="ECO:0000256" key="2">
    <source>
        <dbReference type="ARBA" id="ARBA00023157"/>
    </source>
</evidence>
<reference evidence="4" key="4">
    <citation type="submission" date="2025-09" db="UniProtKB">
        <authorList>
            <consortium name="Ensembl"/>
        </authorList>
    </citation>
    <scope>IDENTIFICATION</scope>
    <source>
        <strain evidence="4">JP 163 A</strain>
    </source>
</reference>
<dbReference type="GeneTree" id="ENSGT01030000234575"/>
<dbReference type="Ensembl" id="ENSXMAT00000028180.1">
    <property type="protein sequence ID" value="ENSXMAP00000034927.1"/>
    <property type="gene ID" value="ENSXMAG00000027305.1"/>
</dbReference>
<accession>A0A3B5QVR0</accession>
<dbReference type="SUPFAM" id="SSF56436">
    <property type="entry name" value="C-type lectin-like"/>
    <property type="match status" value="1"/>
</dbReference>
<reference evidence="5" key="2">
    <citation type="journal article" date="2013" name="Nat. Genet.">
        <title>The genome of the platyfish, Xiphophorus maculatus, provides insights into evolutionary adaptation and several complex traits.</title>
        <authorList>
            <person name="Schartl M."/>
            <person name="Walter R.B."/>
            <person name="Shen Y."/>
            <person name="Garcia T."/>
            <person name="Catchen J."/>
            <person name="Amores A."/>
            <person name="Braasch I."/>
            <person name="Chalopin D."/>
            <person name="Volff J.N."/>
            <person name="Lesch K.P."/>
            <person name="Bisazza A."/>
            <person name="Minx P."/>
            <person name="Hillier L."/>
            <person name="Wilson R.K."/>
            <person name="Fuerstenberg S."/>
            <person name="Boore J."/>
            <person name="Searle S."/>
            <person name="Postlethwait J.H."/>
            <person name="Warren W.C."/>
        </authorList>
    </citation>
    <scope>NUCLEOTIDE SEQUENCE [LARGE SCALE GENOMIC DNA]</scope>
    <source>
        <strain evidence="5">JP 163 A</strain>
    </source>
</reference>
<dbReference type="SMART" id="SM00034">
    <property type="entry name" value="CLECT"/>
    <property type="match status" value="1"/>
</dbReference>
<dbReference type="Proteomes" id="UP000002852">
    <property type="component" value="Unassembled WGS sequence"/>
</dbReference>
<protein>
    <submittedName>
        <fullName evidence="4">C-type lectin domain family 17, member A-like</fullName>
    </submittedName>
</protein>
<organism evidence="4 5">
    <name type="scientific">Xiphophorus maculatus</name>
    <name type="common">Southern platyfish</name>
    <name type="synonym">Platypoecilus maculatus</name>
    <dbReference type="NCBI Taxonomy" id="8083"/>
    <lineage>
        <taxon>Eukaryota</taxon>
        <taxon>Metazoa</taxon>
        <taxon>Chordata</taxon>
        <taxon>Craniata</taxon>
        <taxon>Vertebrata</taxon>
        <taxon>Euteleostomi</taxon>
        <taxon>Actinopterygii</taxon>
        <taxon>Neopterygii</taxon>
        <taxon>Teleostei</taxon>
        <taxon>Neoteleostei</taxon>
        <taxon>Acanthomorphata</taxon>
        <taxon>Ovalentaria</taxon>
        <taxon>Atherinomorphae</taxon>
        <taxon>Cyprinodontiformes</taxon>
        <taxon>Poeciliidae</taxon>
        <taxon>Poeciliinae</taxon>
        <taxon>Xiphophorus</taxon>
    </lineage>
</organism>
<dbReference type="InterPro" id="IPR001304">
    <property type="entry name" value="C-type_lectin-like"/>
</dbReference>
<dbReference type="FunCoup" id="A0A3B5QVR0">
    <property type="interactions" value="163"/>
</dbReference>
<dbReference type="Gene3D" id="3.10.100.10">
    <property type="entry name" value="Mannose-Binding Protein A, subunit A"/>
    <property type="match status" value="1"/>
</dbReference>
<name>A0A3B5QVR0_XIPMA</name>
<keyword evidence="1" id="KW-0430">Lectin</keyword>
<proteinExistence type="predicted"/>
<dbReference type="InterPro" id="IPR033989">
    <property type="entry name" value="CD209-like_CTLD"/>
</dbReference>
<dbReference type="CDD" id="cd03590">
    <property type="entry name" value="CLECT_DC-SIGN_like"/>
    <property type="match status" value="1"/>
</dbReference>
<dbReference type="PANTHER" id="PTHR22803">
    <property type="entry name" value="MANNOSE, PHOSPHOLIPASE, LECTIN RECEPTOR RELATED"/>
    <property type="match status" value="1"/>
</dbReference>
<reference evidence="4" key="3">
    <citation type="submission" date="2025-08" db="UniProtKB">
        <authorList>
            <consortium name="Ensembl"/>
        </authorList>
    </citation>
    <scope>IDENTIFICATION</scope>
    <source>
        <strain evidence="4">JP 163 A</strain>
    </source>
</reference>
<dbReference type="InterPro" id="IPR016186">
    <property type="entry name" value="C-type_lectin-like/link_sf"/>
</dbReference>
<dbReference type="GO" id="GO:0030246">
    <property type="term" value="F:carbohydrate binding"/>
    <property type="evidence" value="ECO:0007669"/>
    <property type="project" value="UniProtKB-KW"/>
</dbReference>
<evidence type="ECO:0000313" key="5">
    <source>
        <dbReference type="Proteomes" id="UP000002852"/>
    </source>
</evidence>
<evidence type="ECO:0000259" key="3">
    <source>
        <dbReference type="PROSITE" id="PS50041"/>
    </source>
</evidence>
<dbReference type="PROSITE" id="PS50041">
    <property type="entry name" value="C_TYPE_LECTIN_2"/>
    <property type="match status" value="1"/>
</dbReference>
<evidence type="ECO:0000313" key="4">
    <source>
        <dbReference type="Ensembl" id="ENSXMAP00000034927.1"/>
    </source>
</evidence>
<reference evidence="5" key="1">
    <citation type="submission" date="2012-01" db="EMBL/GenBank/DDBJ databases">
        <authorList>
            <person name="Walter R."/>
            <person name="Schartl M."/>
            <person name="Warren W."/>
        </authorList>
    </citation>
    <scope>NUCLEOTIDE SEQUENCE [LARGE SCALE GENOMIC DNA]</scope>
    <source>
        <strain evidence="5">JP 163 A</strain>
    </source>
</reference>
<dbReference type="InterPro" id="IPR050111">
    <property type="entry name" value="C-type_lectin/snaclec_domain"/>
</dbReference>
<dbReference type="PROSITE" id="PS00615">
    <property type="entry name" value="C_TYPE_LECTIN_1"/>
    <property type="match status" value="1"/>
</dbReference>
<sequence>MEDIYANVQPVKLIPQISARNYRGKNDTTYRYKCVSSLFFSRIHMYLFLIFTVSSFDTRENSVCSFILVESTCPKGWITLNVSCYYFSNEAGSWDEARSDCIHRGADLLVMNNAEEKTFLAALFKKEAWIGLNDKETEGSWKWVDGTSPEFKNWHDSQPNNGGTSGRWGEEDCAHVYNNDKASWNDFSCDGAKHWICEKVLKLGV</sequence>
<dbReference type="InterPro" id="IPR016187">
    <property type="entry name" value="CTDL_fold"/>
</dbReference>
<dbReference type="InterPro" id="IPR018378">
    <property type="entry name" value="C-type_lectin_CS"/>
</dbReference>
<evidence type="ECO:0000256" key="1">
    <source>
        <dbReference type="ARBA" id="ARBA00022734"/>
    </source>
</evidence>
<dbReference type="Pfam" id="PF00059">
    <property type="entry name" value="Lectin_C"/>
    <property type="match status" value="1"/>
</dbReference>
<keyword evidence="2" id="KW-1015">Disulfide bond</keyword>
<dbReference type="AlphaFoldDB" id="A0A3B5QVR0"/>
<keyword evidence="5" id="KW-1185">Reference proteome</keyword>
<feature type="domain" description="C-type lectin" evidence="3">
    <location>
        <begin position="80"/>
        <end position="198"/>
    </location>
</feature>
<dbReference type="InParanoid" id="A0A3B5QVR0"/>